<dbReference type="Pfam" id="PF13344">
    <property type="entry name" value="Hydrolase_6"/>
    <property type="match status" value="1"/>
</dbReference>
<dbReference type="GO" id="GO:0016791">
    <property type="term" value="F:phosphatase activity"/>
    <property type="evidence" value="ECO:0007669"/>
    <property type="project" value="TreeGrafter"/>
</dbReference>
<dbReference type="Proteomes" id="UP001438707">
    <property type="component" value="Unassembled WGS sequence"/>
</dbReference>
<dbReference type="PANTHER" id="PTHR19288:SF90">
    <property type="entry name" value="OS08G0542600 PROTEIN"/>
    <property type="match status" value="1"/>
</dbReference>
<organism evidence="1 2">
    <name type="scientific">Apatococcus lobatus</name>
    <dbReference type="NCBI Taxonomy" id="904363"/>
    <lineage>
        <taxon>Eukaryota</taxon>
        <taxon>Viridiplantae</taxon>
        <taxon>Chlorophyta</taxon>
        <taxon>core chlorophytes</taxon>
        <taxon>Trebouxiophyceae</taxon>
        <taxon>Chlorellales</taxon>
        <taxon>Chlorellaceae</taxon>
        <taxon>Apatococcus</taxon>
    </lineage>
</organism>
<evidence type="ECO:0000313" key="1">
    <source>
        <dbReference type="EMBL" id="KAK9841617.1"/>
    </source>
</evidence>
<reference evidence="1 2" key="1">
    <citation type="journal article" date="2024" name="Nat. Commun.">
        <title>Phylogenomics reveals the evolutionary origins of lichenization in chlorophyte algae.</title>
        <authorList>
            <person name="Puginier C."/>
            <person name="Libourel C."/>
            <person name="Otte J."/>
            <person name="Skaloud P."/>
            <person name="Haon M."/>
            <person name="Grisel S."/>
            <person name="Petersen M."/>
            <person name="Berrin J.G."/>
            <person name="Delaux P.M."/>
            <person name="Dal Grande F."/>
            <person name="Keller J."/>
        </authorList>
    </citation>
    <scope>NUCLEOTIDE SEQUENCE [LARGE SCALE GENOMIC DNA]</scope>
    <source>
        <strain evidence="1 2">SAG 2145</strain>
    </source>
</reference>
<comment type="caution">
    <text evidence="1">The sequence shown here is derived from an EMBL/GenBank/DDBJ whole genome shotgun (WGS) entry which is preliminary data.</text>
</comment>
<proteinExistence type="predicted"/>
<dbReference type="PANTHER" id="PTHR19288">
    <property type="entry name" value="4-NITROPHENYLPHOSPHATASE-RELATED"/>
    <property type="match status" value="1"/>
</dbReference>
<dbReference type="Pfam" id="PF13242">
    <property type="entry name" value="Hydrolase_like"/>
    <property type="match status" value="1"/>
</dbReference>
<dbReference type="GO" id="GO:0009507">
    <property type="term" value="C:chloroplast"/>
    <property type="evidence" value="ECO:0007669"/>
    <property type="project" value="TreeGrafter"/>
</dbReference>
<keyword evidence="2" id="KW-1185">Reference proteome</keyword>
<dbReference type="EMBL" id="JALJOS010000003">
    <property type="protein sequence ID" value="KAK9841617.1"/>
    <property type="molecule type" value="Genomic_DNA"/>
</dbReference>
<protein>
    <submittedName>
        <fullName evidence="1">Uncharacterized protein</fullName>
    </submittedName>
</protein>
<name>A0AAW1S6N2_9CHLO</name>
<accession>A0AAW1S6N2</accession>
<dbReference type="SUPFAM" id="SSF56784">
    <property type="entry name" value="HAD-like"/>
    <property type="match status" value="1"/>
</dbReference>
<sequence>MSMLPLHSHGPRQCLLSSSSRGSVWRQALQRQPLHRQHWPNRQASKWPVAAGVQYLTGVRDIPSKYKGVLLDQFGVLHDGKVAYPGAVEAVQHMADQGLKLFILSNSSRRSEGALGKIRKLGFNPDCFVGVMTSGEIAHRRIGSAEGPFWSKLGKKCLHFTWRTRGVVPIAPLDLEIVDRPEDADFAFAHGTEAMGRGDANDPVDASIEEMNGLLQRCADKGGVPLVIANPDVVTVSGKGLVPMPGTLARTYAAMGGQVQLTGKPDAIVYEEAMKMLDLPPDEVLGVGDSIEHDIQGANSAGVDSIFIVGGIHGDELKDVDLKQLQDAQIFKDLCDEHHACPTYVMPSLQL</sequence>
<dbReference type="InterPro" id="IPR023214">
    <property type="entry name" value="HAD_sf"/>
</dbReference>
<dbReference type="InterPro" id="IPR006356">
    <property type="entry name" value="HAD-SF_hydro_IIA_hyp3"/>
</dbReference>
<evidence type="ECO:0000313" key="2">
    <source>
        <dbReference type="Proteomes" id="UP001438707"/>
    </source>
</evidence>
<dbReference type="InterPro" id="IPR006357">
    <property type="entry name" value="HAD-SF_hydro_IIA"/>
</dbReference>
<dbReference type="Gene3D" id="3.40.50.1000">
    <property type="entry name" value="HAD superfamily/HAD-like"/>
    <property type="match status" value="2"/>
</dbReference>
<dbReference type="InterPro" id="IPR036412">
    <property type="entry name" value="HAD-like_sf"/>
</dbReference>
<gene>
    <name evidence="1" type="ORF">WJX74_008745</name>
</gene>
<dbReference type="AlphaFoldDB" id="A0AAW1S6N2"/>
<dbReference type="NCBIfam" id="TIGR01459">
    <property type="entry name" value="HAD-SF-IIA-hyp4"/>
    <property type="match status" value="1"/>
</dbReference>